<proteinExistence type="predicted"/>
<reference evidence="1" key="1">
    <citation type="submission" date="2014-11" db="EMBL/GenBank/DDBJ databases">
        <authorList>
            <person name="Amaro Gonzalez C."/>
        </authorList>
    </citation>
    <scope>NUCLEOTIDE SEQUENCE</scope>
</reference>
<accession>A0A0E9WB99</accession>
<dbReference type="AlphaFoldDB" id="A0A0E9WB99"/>
<evidence type="ECO:0000313" key="1">
    <source>
        <dbReference type="EMBL" id="JAH87576.1"/>
    </source>
</evidence>
<sequence length="38" mass="4225">MVYSVRIERVCQASTKDSNEVGTRRLGLLTVGLLLSQM</sequence>
<organism evidence="1">
    <name type="scientific">Anguilla anguilla</name>
    <name type="common">European freshwater eel</name>
    <name type="synonym">Muraena anguilla</name>
    <dbReference type="NCBI Taxonomy" id="7936"/>
    <lineage>
        <taxon>Eukaryota</taxon>
        <taxon>Metazoa</taxon>
        <taxon>Chordata</taxon>
        <taxon>Craniata</taxon>
        <taxon>Vertebrata</taxon>
        <taxon>Euteleostomi</taxon>
        <taxon>Actinopterygii</taxon>
        <taxon>Neopterygii</taxon>
        <taxon>Teleostei</taxon>
        <taxon>Anguilliformes</taxon>
        <taxon>Anguillidae</taxon>
        <taxon>Anguilla</taxon>
    </lineage>
</organism>
<protein>
    <submittedName>
        <fullName evidence="1">Uncharacterized protein</fullName>
    </submittedName>
</protein>
<name>A0A0E9WB99_ANGAN</name>
<dbReference type="EMBL" id="GBXM01021001">
    <property type="protein sequence ID" value="JAH87576.1"/>
    <property type="molecule type" value="Transcribed_RNA"/>
</dbReference>
<reference evidence="1" key="2">
    <citation type="journal article" date="2015" name="Fish Shellfish Immunol.">
        <title>Early steps in the European eel (Anguilla anguilla)-Vibrio vulnificus interaction in the gills: Role of the RtxA13 toxin.</title>
        <authorList>
            <person name="Callol A."/>
            <person name="Pajuelo D."/>
            <person name="Ebbesson L."/>
            <person name="Teles M."/>
            <person name="MacKenzie S."/>
            <person name="Amaro C."/>
        </authorList>
    </citation>
    <scope>NUCLEOTIDE SEQUENCE</scope>
</reference>